<dbReference type="Proteomes" id="UP000193498">
    <property type="component" value="Unassembled WGS sequence"/>
</dbReference>
<dbReference type="OrthoDB" id="5731590at2759"/>
<evidence type="ECO:0000313" key="2">
    <source>
        <dbReference type="EMBL" id="ORX75503.1"/>
    </source>
</evidence>
<protein>
    <submittedName>
        <fullName evidence="1">Uncharacterized protein</fullName>
    </submittedName>
</protein>
<keyword evidence="6" id="KW-1185">Reference proteome</keyword>
<reference evidence="1 6" key="1">
    <citation type="submission" date="2016-07" db="EMBL/GenBank/DDBJ databases">
        <title>Pervasive Adenine N6-methylation of Active Genes in Fungi.</title>
        <authorList>
            <consortium name="DOE Joint Genome Institute"/>
            <person name="Mondo S.J."/>
            <person name="Dannebaum R.O."/>
            <person name="Kuo R.C."/>
            <person name="Labutti K."/>
            <person name="Haridas S."/>
            <person name="Kuo A."/>
            <person name="Salamov A."/>
            <person name="Ahrendt S.R."/>
            <person name="Lipzen A."/>
            <person name="Sullivan W."/>
            <person name="Andreopoulos W.B."/>
            <person name="Clum A."/>
            <person name="Lindquist E."/>
            <person name="Daum C."/>
            <person name="Ramamoorthy G.K."/>
            <person name="Gryganskyi A."/>
            <person name="Culley D."/>
            <person name="Magnuson J.K."/>
            <person name="James T.Y."/>
            <person name="O'Malley M.A."/>
            <person name="Stajich J.E."/>
            <person name="Spatafora J.W."/>
            <person name="Visel A."/>
            <person name="Grigoriev I.V."/>
        </authorList>
    </citation>
    <scope>NUCLEOTIDE SEQUENCE [LARGE SCALE GENOMIC DNA]</scope>
    <source>
        <strain evidence="1 6">CBS 931.73</strain>
    </source>
</reference>
<dbReference type="EMBL" id="MCFE01001245">
    <property type="protein sequence ID" value="ORX64013.1"/>
    <property type="molecule type" value="Genomic_DNA"/>
</dbReference>
<evidence type="ECO:0000313" key="5">
    <source>
        <dbReference type="EMBL" id="ORY08408.1"/>
    </source>
</evidence>
<dbReference type="AlphaFoldDB" id="A0A1Y1VS62"/>
<evidence type="ECO:0000313" key="1">
    <source>
        <dbReference type="EMBL" id="ORX64013.1"/>
    </source>
</evidence>
<accession>A0A1Y1VS62</accession>
<evidence type="ECO:0000313" key="3">
    <source>
        <dbReference type="EMBL" id="ORX75715.1"/>
    </source>
</evidence>
<name>A0A1Y1VS62_9FUNG</name>
<gene>
    <name evidence="5" type="ORF">K493DRAFT_343531</name>
    <name evidence="4" type="ORF">K493DRAFT_363933</name>
    <name evidence="3" type="ORF">K493DRAFT_364003</name>
    <name evidence="2" type="ORF">K493DRAFT_364096</name>
    <name evidence="1" type="ORF">K493DRAFT_365059</name>
</gene>
<dbReference type="EMBL" id="MCFE01000001">
    <property type="protein sequence ID" value="ORY08408.1"/>
    <property type="molecule type" value="Genomic_DNA"/>
</dbReference>
<dbReference type="EMBL" id="MCFE01000994">
    <property type="protein sequence ID" value="ORX75715.1"/>
    <property type="molecule type" value="Genomic_DNA"/>
</dbReference>
<dbReference type="InParanoid" id="A0A1Y1VS62"/>
<dbReference type="EMBL" id="MCFE01000980">
    <property type="protein sequence ID" value="ORX75908.1"/>
    <property type="molecule type" value="Genomic_DNA"/>
</dbReference>
<evidence type="ECO:0000313" key="6">
    <source>
        <dbReference type="Proteomes" id="UP000193498"/>
    </source>
</evidence>
<organism evidence="1 6">
    <name type="scientific">Basidiobolus meristosporus CBS 931.73</name>
    <dbReference type="NCBI Taxonomy" id="1314790"/>
    <lineage>
        <taxon>Eukaryota</taxon>
        <taxon>Fungi</taxon>
        <taxon>Fungi incertae sedis</taxon>
        <taxon>Zoopagomycota</taxon>
        <taxon>Entomophthoromycotina</taxon>
        <taxon>Basidiobolomycetes</taxon>
        <taxon>Basidiobolales</taxon>
        <taxon>Basidiobolaceae</taxon>
        <taxon>Basidiobolus</taxon>
    </lineage>
</organism>
<dbReference type="EMBL" id="MCFE01001011">
    <property type="protein sequence ID" value="ORX75503.1"/>
    <property type="molecule type" value="Genomic_DNA"/>
</dbReference>
<evidence type="ECO:0000313" key="4">
    <source>
        <dbReference type="EMBL" id="ORX75908.1"/>
    </source>
</evidence>
<proteinExistence type="predicted"/>
<sequence>MEHKKLLYEHTRDRTWNLLIRSQAPYPFGHTPIKIYSLSLILSCDHKIISSRVTRTTPTYKKLLNVNFRIGESNPGLLGESERS</sequence>
<comment type="caution">
    <text evidence="1">The sequence shown here is derived from an EMBL/GenBank/DDBJ whole genome shotgun (WGS) entry which is preliminary data.</text>
</comment>